<feature type="chain" id="PRO_5043887301" evidence="2">
    <location>
        <begin position="24"/>
        <end position="259"/>
    </location>
</feature>
<organism evidence="3 4">
    <name type="scientific">Elysia marginata</name>
    <dbReference type="NCBI Taxonomy" id="1093978"/>
    <lineage>
        <taxon>Eukaryota</taxon>
        <taxon>Metazoa</taxon>
        <taxon>Spiralia</taxon>
        <taxon>Lophotrochozoa</taxon>
        <taxon>Mollusca</taxon>
        <taxon>Gastropoda</taxon>
        <taxon>Heterobranchia</taxon>
        <taxon>Euthyneura</taxon>
        <taxon>Panpulmonata</taxon>
        <taxon>Sacoglossa</taxon>
        <taxon>Placobranchoidea</taxon>
        <taxon>Plakobranchidae</taxon>
        <taxon>Elysia</taxon>
    </lineage>
</organism>
<evidence type="ECO:0000256" key="1">
    <source>
        <dbReference type="SAM" id="MobiDB-lite"/>
    </source>
</evidence>
<proteinExistence type="predicted"/>
<dbReference type="PRINTS" id="PR01217">
    <property type="entry name" value="PRICHEXTENSN"/>
</dbReference>
<accession>A0AAV4J636</accession>
<evidence type="ECO:0000313" key="4">
    <source>
        <dbReference type="Proteomes" id="UP000762676"/>
    </source>
</evidence>
<keyword evidence="4" id="KW-1185">Reference proteome</keyword>
<feature type="signal peptide" evidence="2">
    <location>
        <begin position="1"/>
        <end position="23"/>
    </location>
</feature>
<name>A0AAV4J636_9GAST</name>
<sequence>MARGKIPGRVLLVCLMMAGAVGAKGMSAAEPDNDCEGRDVLECLSEKSISFQFPQPSVVPSNPSLPPVNPSLPPASPFPPNPFPPPNPSFPNPFPPPNPSFPNPFPPPNPSFPNPFPPPNPSSPNPFPPPNPSAPNPFPPNPSFPLNPSFPPNSLPPPNPSAGVPIPSAPIILQQAAREPEATVAVTGTEAPEETVNNNSTSNNSSSENIDYPKPTEEVKAVPSRLRRESSPQEAKPMLKRDKSIKKAPWWHKRSVGQR</sequence>
<feature type="compositionally biased region" description="Basic residues" evidence="1">
    <location>
        <begin position="243"/>
        <end position="259"/>
    </location>
</feature>
<dbReference type="EMBL" id="BMAT01009998">
    <property type="protein sequence ID" value="GFS18257.1"/>
    <property type="molecule type" value="Genomic_DNA"/>
</dbReference>
<dbReference type="Proteomes" id="UP000762676">
    <property type="component" value="Unassembled WGS sequence"/>
</dbReference>
<comment type="caution">
    <text evidence="3">The sequence shown here is derived from an EMBL/GenBank/DDBJ whole genome shotgun (WGS) entry which is preliminary data.</text>
</comment>
<reference evidence="3 4" key="1">
    <citation type="journal article" date="2021" name="Elife">
        <title>Chloroplast acquisition without the gene transfer in kleptoplastic sea slugs, Plakobranchus ocellatus.</title>
        <authorList>
            <person name="Maeda T."/>
            <person name="Takahashi S."/>
            <person name="Yoshida T."/>
            <person name="Shimamura S."/>
            <person name="Takaki Y."/>
            <person name="Nagai Y."/>
            <person name="Toyoda A."/>
            <person name="Suzuki Y."/>
            <person name="Arimoto A."/>
            <person name="Ishii H."/>
            <person name="Satoh N."/>
            <person name="Nishiyama T."/>
            <person name="Hasebe M."/>
            <person name="Maruyama T."/>
            <person name="Minagawa J."/>
            <person name="Obokata J."/>
            <person name="Shigenobu S."/>
        </authorList>
    </citation>
    <scope>NUCLEOTIDE SEQUENCE [LARGE SCALE GENOMIC DNA]</scope>
</reference>
<feature type="compositionally biased region" description="Low complexity" evidence="1">
    <location>
        <begin position="197"/>
        <end position="207"/>
    </location>
</feature>
<feature type="compositionally biased region" description="Pro residues" evidence="1">
    <location>
        <begin position="63"/>
        <end position="160"/>
    </location>
</feature>
<feature type="region of interest" description="Disordered" evidence="1">
    <location>
        <begin position="53"/>
        <end position="259"/>
    </location>
</feature>
<feature type="compositionally biased region" description="Basic and acidic residues" evidence="1">
    <location>
        <begin position="214"/>
        <end position="242"/>
    </location>
</feature>
<protein>
    <submittedName>
        <fullName evidence="3">Uncharacterized protein</fullName>
    </submittedName>
</protein>
<evidence type="ECO:0000256" key="2">
    <source>
        <dbReference type="SAM" id="SignalP"/>
    </source>
</evidence>
<gene>
    <name evidence="3" type="ORF">ElyMa_005002800</name>
</gene>
<dbReference type="AlphaFoldDB" id="A0AAV4J636"/>
<evidence type="ECO:0000313" key="3">
    <source>
        <dbReference type="EMBL" id="GFS18257.1"/>
    </source>
</evidence>
<keyword evidence="2" id="KW-0732">Signal</keyword>